<dbReference type="NCBIfam" id="TIGR01200">
    <property type="entry name" value="GLPGLI"/>
    <property type="match status" value="1"/>
</dbReference>
<name>A0A645BTZ3_9ZZZZ</name>
<reference evidence="2" key="1">
    <citation type="submission" date="2019-08" db="EMBL/GenBank/DDBJ databases">
        <authorList>
            <person name="Kucharzyk K."/>
            <person name="Murdoch R.W."/>
            <person name="Higgins S."/>
            <person name="Loffler F."/>
        </authorList>
    </citation>
    <scope>NUCLEOTIDE SEQUENCE</scope>
</reference>
<dbReference type="EMBL" id="VSSQ01022060">
    <property type="protein sequence ID" value="MPM68101.1"/>
    <property type="molecule type" value="Genomic_DNA"/>
</dbReference>
<comment type="caution">
    <text evidence="2">The sequence shown here is derived from an EMBL/GenBank/DDBJ whole genome shotgun (WGS) entry which is preliminary data.</text>
</comment>
<evidence type="ECO:0000313" key="2">
    <source>
        <dbReference type="EMBL" id="MPM68101.1"/>
    </source>
</evidence>
<protein>
    <recommendedName>
        <fullName evidence="3">GLPGLI family protein</fullName>
    </recommendedName>
</protein>
<sequence length="231" mass="26936">MVLRIGKNSSQFFNHNRFYGDSLATDPEGKKLWGKLMIQAIRQRNFDAMPGSRTMGNYIYKNYPDGKITTTDQLLTDFFQYEEDFQPQAWQITDSVKQILDFACQKAVCGFRGRHWTVWFTPDIPISNGPWKFSGLPGLILEAYDTFKDYYYMVNGIKQTTLVPVTFYNFDEKKFIRTDRISFLKADRKLRDSDNPNRDLEAATGIDLSGGKASAPREKKTNYEFIERDYR</sequence>
<evidence type="ECO:0008006" key="3">
    <source>
        <dbReference type="Google" id="ProtNLM"/>
    </source>
</evidence>
<dbReference type="Pfam" id="PF09697">
    <property type="entry name" value="Porph_ging"/>
    <property type="match status" value="1"/>
</dbReference>
<organism evidence="2">
    <name type="scientific">bioreactor metagenome</name>
    <dbReference type="NCBI Taxonomy" id="1076179"/>
    <lineage>
        <taxon>unclassified sequences</taxon>
        <taxon>metagenomes</taxon>
        <taxon>ecological metagenomes</taxon>
    </lineage>
</organism>
<feature type="region of interest" description="Disordered" evidence="1">
    <location>
        <begin position="195"/>
        <end position="231"/>
    </location>
</feature>
<dbReference type="InterPro" id="IPR005901">
    <property type="entry name" value="GLPGLI"/>
</dbReference>
<dbReference type="AlphaFoldDB" id="A0A645BTZ3"/>
<gene>
    <name evidence="2" type="ORF">SDC9_115032</name>
</gene>
<proteinExistence type="predicted"/>
<evidence type="ECO:0000256" key="1">
    <source>
        <dbReference type="SAM" id="MobiDB-lite"/>
    </source>
</evidence>
<accession>A0A645BTZ3</accession>
<feature type="compositionally biased region" description="Basic and acidic residues" evidence="1">
    <location>
        <begin position="215"/>
        <end position="231"/>
    </location>
</feature>